<protein>
    <submittedName>
        <fullName evidence="2">Uncharacterized protein</fullName>
    </submittedName>
</protein>
<feature type="compositionally biased region" description="Polar residues" evidence="1">
    <location>
        <begin position="488"/>
        <end position="502"/>
    </location>
</feature>
<feature type="compositionally biased region" description="Polar residues" evidence="1">
    <location>
        <begin position="563"/>
        <end position="584"/>
    </location>
</feature>
<keyword evidence="3" id="KW-1185">Reference proteome</keyword>
<evidence type="ECO:0000256" key="1">
    <source>
        <dbReference type="SAM" id="MobiDB-lite"/>
    </source>
</evidence>
<dbReference type="OrthoDB" id="2530523at2759"/>
<evidence type="ECO:0000313" key="2">
    <source>
        <dbReference type="EMBL" id="THH27712.1"/>
    </source>
</evidence>
<accession>A0A4S4MP11</accession>
<organism evidence="2 3">
    <name type="scientific">Antrodiella citrinella</name>
    <dbReference type="NCBI Taxonomy" id="2447956"/>
    <lineage>
        <taxon>Eukaryota</taxon>
        <taxon>Fungi</taxon>
        <taxon>Dikarya</taxon>
        <taxon>Basidiomycota</taxon>
        <taxon>Agaricomycotina</taxon>
        <taxon>Agaricomycetes</taxon>
        <taxon>Polyporales</taxon>
        <taxon>Steccherinaceae</taxon>
        <taxon>Antrodiella</taxon>
    </lineage>
</organism>
<feature type="region of interest" description="Disordered" evidence="1">
    <location>
        <begin position="1"/>
        <end position="253"/>
    </location>
</feature>
<dbReference type="AlphaFoldDB" id="A0A4S4MP11"/>
<feature type="compositionally biased region" description="Polar residues" evidence="1">
    <location>
        <begin position="628"/>
        <end position="646"/>
    </location>
</feature>
<feature type="compositionally biased region" description="Low complexity" evidence="1">
    <location>
        <begin position="447"/>
        <end position="457"/>
    </location>
</feature>
<feature type="compositionally biased region" description="Polar residues" evidence="1">
    <location>
        <begin position="169"/>
        <end position="178"/>
    </location>
</feature>
<feature type="compositionally biased region" description="Polar residues" evidence="1">
    <location>
        <begin position="118"/>
        <end position="130"/>
    </location>
</feature>
<feature type="region of interest" description="Disordered" evidence="1">
    <location>
        <begin position="447"/>
        <end position="505"/>
    </location>
</feature>
<comment type="caution">
    <text evidence="2">The sequence shown here is derived from an EMBL/GenBank/DDBJ whole genome shotgun (WGS) entry which is preliminary data.</text>
</comment>
<reference evidence="2 3" key="1">
    <citation type="submission" date="2019-02" db="EMBL/GenBank/DDBJ databases">
        <title>Genome sequencing of the rare red list fungi Antrodiella citrinella (Flaviporus citrinellus).</title>
        <authorList>
            <person name="Buettner E."/>
            <person name="Kellner H."/>
        </authorList>
    </citation>
    <scope>NUCLEOTIDE SEQUENCE [LARGE SCALE GENOMIC DNA]</scope>
    <source>
        <strain evidence="2 3">DSM 108506</strain>
    </source>
</reference>
<feature type="region of interest" description="Disordered" evidence="1">
    <location>
        <begin position="554"/>
        <end position="596"/>
    </location>
</feature>
<feature type="compositionally biased region" description="Polar residues" evidence="1">
    <location>
        <begin position="467"/>
        <end position="480"/>
    </location>
</feature>
<proteinExistence type="predicted"/>
<feature type="compositionally biased region" description="Polar residues" evidence="1">
    <location>
        <begin position="26"/>
        <end position="35"/>
    </location>
</feature>
<dbReference type="Proteomes" id="UP000308730">
    <property type="component" value="Unassembled WGS sequence"/>
</dbReference>
<evidence type="ECO:0000313" key="3">
    <source>
        <dbReference type="Proteomes" id="UP000308730"/>
    </source>
</evidence>
<feature type="compositionally biased region" description="Basic and acidic residues" evidence="1">
    <location>
        <begin position="37"/>
        <end position="49"/>
    </location>
</feature>
<sequence>MIHLDRNHTSPHATSNLILDNPPPSDQHSALSWSGPSRDDRPFYQEPEHQSLPPTLPDIPNDAATPLAPAPSQPSPQQDPTHSAISTTTLDDSSSNDAAVASDSKDPDPAYSSPGHVPTTSPALKSSSSLTPPPDANSPTSPAVPSVPPDTSPEANPDGDIDEIEKASRASTPLSELSSAPELDEPPTTEEPTQETIKEQSVTEEGHADVGAGPTSEALVDEKPPSRDGLNAEIAPPIKRTDSGSYLPPDQRSSAAINGKELVASGSGLQHSSSSASVAFSSPRPDAKVVAILELNTHLLRVFMECQAQKMPVMDPRYSARLQSNLTWLAAAADEGRRVSLNQIALPNMQPPPLIEFMSTDRINQIYAELPALFQKDIMRRDHRSNSASIQPTANLKRDRPDESITTPSSKRRDTGEAKSMPFMPSPTQPSNFQQLPGQANIMSVASTASGSAESSALHGGVGPQDLNASRQMHSRQMQHQPDGRQESPPSNSPGMASQMSPGQALGPAAIQQYQILQNPSHPLVQYLNQSIPNFSSLPVTQQLQRMQTVQAAMRQQSQRSSLQKANPTASFGQSPMPTMSAAGQGSGNGMDPRASMGGLAIQQQQNSNLNPHHRQLLLMQQHLLRNTGGNPHSVVSSPQQLAASQDRQRMPAGSPMHSHPGMATGMGGMDSSSYANMKSHGMVPGVPRNTPPSDGGIASMTPHLQRPHNQMVDDYQGALVAQQMLQQGMSSHSHPQNPQFVGNAISQTSPWSPQASQHSQGSFGLGMSSPDTSGFGGSPSVGNSAWNGGSGMASGIPTMSQNTGTMNLSQNTLVDDPSAADLDTIFDWGPGQ</sequence>
<name>A0A4S4MP11_9APHY</name>
<gene>
    <name evidence="2" type="ORF">EUX98_g6474</name>
</gene>
<feature type="compositionally biased region" description="Low complexity" evidence="1">
    <location>
        <begin position="75"/>
        <end position="102"/>
    </location>
</feature>
<feature type="region of interest" description="Disordered" evidence="1">
    <location>
        <begin position="628"/>
        <end position="660"/>
    </location>
</feature>
<dbReference type="EMBL" id="SGPM01000230">
    <property type="protein sequence ID" value="THH27712.1"/>
    <property type="molecule type" value="Genomic_DNA"/>
</dbReference>
<feature type="region of interest" description="Disordered" evidence="1">
    <location>
        <begin position="383"/>
        <end position="435"/>
    </location>
</feature>